<name>A0A8T0I7Q2_CERPU</name>
<feature type="compositionally biased region" description="Polar residues" evidence="1">
    <location>
        <begin position="50"/>
        <end position="75"/>
    </location>
</feature>
<comment type="caution">
    <text evidence="2">The sequence shown here is derived from an EMBL/GenBank/DDBJ whole genome shotgun (WGS) entry which is preliminary data.</text>
</comment>
<accession>A0A8T0I7Q2</accession>
<feature type="compositionally biased region" description="Basic and acidic residues" evidence="1">
    <location>
        <begin position="19"/>
        <end position="31"/>
    </location>
</feature>
<gene>
    <name evidence="2" type="ORF">KC19_4G118600</name>
</gene>
<evidence type="ECO:0000313" key="3">
    <source>
        <dbReference type="Proteomes" id="UP000822688"/>
    </source>
</evidence>
<dbReference type="Proteomes" id="UP000822688">
    <property type="component" value="Chromosome 4"/>
</dbReference>
<protein>
    <submittedName>
        <fullName evidence="2">Uncharacterized protein</fullName>
    </submittedName>
</protein>
<keyword evidence="3" id="KW-1185">Reference proteome</keyword>
<dbReference type="AlphaFoldDB" id="A0A8T0I7Q2"/>
<dbReference type="EMBL" id="CM026424">
    <property type="protein sequence ID" value="KAG0579710.1"/>
    <property type="molecule type" value="Genomic_DNA"/>
</dbReference>
<sequence length="139" mass="14280">MEVVNRNPTFGSALLNDNFGRRPTDDMKSLDPLHLGAQADGAIESERATTNRAPAASGKSNSPLLQNPNGATQMFNPVGEENGHAAADSEAGRAGIRGLTGVLTVGAERAGNTDWQTGTDGGKSAKSRVGIPYGTFAGV</sequence>
<feature type="region of interest" description="Disordered" evidence="1">
    <location>
        <begin position="1"/>
        <end position="92"/>
    </location>
</feature>
<organism evidence="2 3">
    <name type="scientific">Ceratodon purpureus</name>
    <name type="common">Fire moss</name>
    <name type="synonym">Dicranum purpureum</name>
    <dbReference type="NCBI Taxonomy" id="3225"/>
    <lineage>
        <taxon>Eukaryota</taxon>
        <taxon>Viridiplantae</taxon>
        <taxon>Streptophyta</taxon>
        <taxon>Embryophyta</taxon>
        <taxon>Bryophyta</taxon>
        <taxon>Bryophytina</taxon>
        <taxon>Bryopsida</taxon>
        <taxon>Dicranidae</taxon>
        <taxon>Pseudoditrichales</taxon>
        <taxon>Ditrichaceae</taxon>
        <taxon>Ceratodon</taxon>
    </lineage>
</organism>
<feature type="compositionally biased region" description="Polar residues" evidence="1">
    <location>
        <begin position="1"/>
        <end position="10"/>
    </location>
</feature>
<reference evidence="2" key="1">
    <citation type="submission" date="2020-06" db="EMBL/GenBank/DDBJ databases">
        <title>WGS assembly of Ceratodon purpureus strain R40.</title>
        <authorList>
            <person name="Carey S.B."/>
            <person name="Jenkins J."/>
            <person name="Shu S."/>
            <person name="Lovell J.T."/>
            <person name="Sreedasyam A."/>
            <person name="Maumus F."/>
            <person name="Tiley G.P."/>
            <person name="Fernandez-Pozo N."/>
            <person name="Barry K."/>
            <person name="Chen C."/>
            <person name="Wang M."/>
            <person name="Lipzen A."/>
            <person name="Daum C."/>
            <person name="Saski C.A."/>
            <person name="Payton A.C."/>
            <person name="Mcbreen J.C."/>
            <person name="Conrad R.E."/>
            <person name="Kollar L.M."/>
            <person name="Olsson S."/>
            <person name="Huttunen S."/>
            <person name="Landis J.B."/>
            <person name="Wickett N.J."/>
            <person name="Johnson M.G."/>
            <person name="Rensing S.A."/>
            <person name="Grimwood J."/>
            <person name="Schmutz J."/>
            <person name="Mcdaniel S.F."/>
        </authorList>
    </citation>
    <scope>NUCLEOTIDE SEQUENCE</scope>
    <source>
        <strain evidence="2">R40</strain>
    </source>
</reference>
<proteinExistence type="predicted"/>
<evidence type="ECO:0000256" key="1">
    <source>
        <dbReference type="SAM" id="MobiDB-lite"/>
    </source>
</evidence>
<evidence type="ECO:0000313" key="2">
    <source>
        <dbReference type="EMBL" id="KAG0579710.1"/>
    </source>
</evidence>